<sequence>MACFQKRLQESIKLNIIQRTTLYSQKFSNHKEKFQKSTINNINSVLANPTGLQTLFDQIRENSVYSEIFAAYWSENIRKNRYKNVLPFDHSRVILTREFEDTELEGQTDYINANYISVFIILIYMRATSRIGSILPVRDLFKKQSKTFG</sequence>
<name>A0A7E6EHY1_9MOLL</name>
<evidence type="ECO:0000259" key="1">
    <source>
        <dbReference type="PROSITE" id="PS50055"/>
    </source>
</evidence>
<accession>A0A7E6EHY1</accession>
<feature type="domain" description="Tyrosine-protein phosphatase" evidence="1">
    <location>
        <begin position="52"/>
        <end position="149"/>
    </location>
</feature>
<keyword evidence="2" id="KW-1185">Reference proteome</keyword>
<protein>
    <submittedName>
        <fullName evidence="3">Tyrosine-protein phosphatase 1-like</fullName>
    </submittedName>
</protein>
<dbReference type="KEGG" id="osn:115228663"/>
<evidence type="ECO:0000313" key="2">
    <source>
        <dbReference type="Proteomes" id="UP000515154"/>
    </source>
</evidence>
<organism evidence="2 3">
    <name type="scientific">Octopus sinensis</name>
    <name type="common">East Asian common octopus</name>
    <dbReference type="NCBI Taxonomy" id="2607531"/>
    <lineage>
        <taxon>Eukaryota</taxon>
        <taxon>Metazoa</taxon>
        <taxon>Spiralia</taxon>
        <taxon>Lophotrochozoa</taxon>
        <taxon>Mollusca</taxon>
        <taxon>Cephalopoda</taxon>
        <taxon>Coleoidea</taxon>
        <taxon>Octopodiformes</taxon>
        <taxon>Octopoda</taxon>
        <taxon>Incirrata</taxon>
        <taxon>Octopodidae</taxon>
        <taxon>Octopus</taxon>
    </lineage>
</organism>
<dbReference type="Gene3D" id="3.90.190.10">
    <property type="entry name" value="Protein tyrosine phosphatase superfamily"/>
    <property type="match status" value="1"/>
</dbReference>
<dbReference type="AlphaFoldDB" id="A0A7E6EHY1"/>
<dbReference type="RefSeq" id="XP_036354879.1">
    <property type="nucleotide sequence ID" value="XM_036498986.1"/>
</dbReference>
<dbReference type="GO" id="GO:0004725">
    <property type="term" value="F:protein tyrosine phosphatase activity"/>
    <property type="evidence" value="ECO:0007669"/>
    <property type="project" value="InterPro"/>
</dbReference>
<dbReference type="PROSITE" id="PS50055">
    <property type="entry name" value="TYR_PHOSPHATASE_PTP"/>
    <property type="match status" value="1"/>
</dbReference>
<dbReference type="PANTHER" id="PTHR19134">
    <property type="entry name" value="RECEPTOR-TYPE TYROSINE-PROTEIN PHOSPHATASE"/>
    <property type="match status" value="1"/>
</dbReference>
<evidence type="ECO:0000313" key="3">
    <source>
        <dbReference type="RefSeq" id="XP_036354879.1"/>
    </source>
</evidence>
<reference evidence="3" key="1">
    <citation type="submission" date="2025-08" db="UniProtKB">
        <authorList>
            <consortium name="RefSeq"/>
        </authorList>
    </citation>
    <scope>IDENTIFICATION</scope>
</reference>
<proteinExistence type="predicted"/>
<dbReference type="Proteomes" id="UP000515154">
    <property type="component" value="Unplaced"/>
</dbReference>
<dbReference type="InterPro" id="IPR029021">
    <property type="entry name" value="Prot-tyrosine_phosphatase-like"/>
</dbReference>
<dbReference type="InterPro" id="IPR050348">
    <property type="entry name" value="Protein-Tyr_Phosphatase"/>
</dbReference>
<dbReference type="Pfam" id="PF00102">
    <property type="entry name" value="Y_phosphatase"/>
    <property type="match status" value="1"/>
</dbReference>
<dbReference type="InterPro" id="IPR000242">
    <property type="entry name" value="PTP_cat"/>
</dbReference>
<dbReference type="SUPFAM" id="SSF52799">
    <property type="entry name" value="(Phosphotyrosine protein) phosphatases II"/>
    <property type="match status" value="1"/>
</dbReference>
<dbReference type="PANTHER" id="PTHR19134:SF449">
    <property type="entry name" value="TYROSINE-PROTEIN PHOSPHATASE 1"/>
    <property type="match status" value="1"/>
</dbReference>
<gene>
    <name evidence="3" type="primary">LOC115228663</name>
</gene>